<dbReference type="Pfam" id="PF13439">
    <property type="entry name" value="Glyco_transf_4"/>
    <property type="match status" value="1"/>
</dbReference>
<comment type="caution">
    <text evidence="4">The sequence shown here is derived from an EMBL/GenBank/DDBJ whole genome shotgun (WGS) entry which is preliminary data.</text>
</comment>
<dbReference type="InterPro" id="IPR028098">
    <property type="entry name" value="Glyco_trans_4-like_N"/>
</dbReference>
<gene>
    <name evidence="4" type="ORF">OO017_08390</name>
</gene>
<dbReference type="Proteomes" id="UP001207228">
    <property type="component" value="Unassembled WGS sequence"/>
</dbReference>
<dbReference type="PANTHER" id="PTHR46401">
    <property type="entry name" value="GLYCOSYLTRANSFERASE WBBK-RELATED"/>
    <property type="match status" value="1"/>
</dbReference>
<evidence type="ECO:0000259" key="2">
    <source>
        <dbReference type="Pfam" id="PF00534"/>
    </source>
</evidence>
<evidence type="ECO:0000313" key="4">
    <source>
        <dbReference type="EMBL" id="MCX2739959.1"/>
    </source>
</evidence>
<evidence type="ECO:0000256" key="1">
    <source>
        <dbReference type="ARBA" id="ARBA00022679"/>
    </source>
</evidence>
<dbReference type="Pfam" id="PF00534">
    <property type="entry name" value="Glycos_transf_1"/>
    <property type="match status" value="1"/>
</dbReference>
<keyword evidence="5" id="KW-1185">Reference proteome</keyword>
<feature type="domain" description="Glycosyltransferase subfamily 4-like N-terminal" evidence="3">
    <location>
        <begin position="13"/>
        <end position="178"/>
    </location>
</feature>
<evidence type="ECO:0000313" key="5">
    <source>
        <dbReference type="Proteomes" id="UP001207228"/>
    </source>
</evidence>
<reference evidence="4 5" key="1">
    <citation type="submission" date="2022-11" db="EMBL/GenBank/DDBJ databases">
        <title>The characterization of three novel Bacteroidetes species and genomic analysis of their roles in tidal elemental geochemical cycles.</title>
        <authorList>
            <person name="Ma K.-J."/>
        </authorList>
    </citation>
    <scope>NUCLEOTIDE SEQUENCE [LARGE SCALE GENOMIC DNA]</scope>
    <source>
        <strain evidence="4 5">M82</strain>
    </source>
</reference>
<dbReference type="EMBL" id="JAPFQO010000005">
    <property type="protein sequence ID" value="MCX2739959.1"/>
    <property type="molecule type" value="Genomic_DNA"/>
</dbReference>
<dbReference type="InterPro" id="IPR001296">
    <property type="entry name" value="Glyco_trans_1"/>
</dbReference>
<dbReference type="Gene3D" id="3.40.50.2000">
    <property type="entry name" value="Glycogen Phosphorylase B"/>
    <property type="match status" value="2"/>
</dbReference>
<proteinExistence type="predicted"/>
<keyword evidence="1" id="KW-0808">Transferase</keyword>
<protein>
    <submittedName>
        <fullName evidence="4">Glycosyltransferase family 4 protein</fullName>
    </submittedName>
</protein>
<name>A0ABT3REW4_9BACT</name>
<organism evidence="4 5">
    <name type="scientific">Pontibacter anaerobius</name>
    <dbReference type="NCBI Taxonomy" id="2993940"/>
    <lineage>
        <taxon>Bacteria</taxon>
        <taxon>Pseudomonadati</taxon>
        <taxon>Bacteroidota</taxon>
        <taxon>Cytophagia</taxon>
        <taxon>Cytophagales</taxon>
        <taxon>Hymenobacteraceae</taxon>
        <taxon>Pontibacter</taxon>
    </lineage>
</organism>
<dbReference type="SUPFAM" id="SSF53756">
    <property type="entry name" value="UDP-Glycosyltransferase/glycogen phosphorylase"/>
    <property type="match status" value="1"/>
</dbReference>
<dbReference type="CDD" id="cd03801">
    <property type="entry name" value="GT4_PimA-like"/>
    <property type="match status" value="1"/>
</dbReference>
<dbReference type="PANTHER" id="PTHR46401:SF2">
    <property type="entry name" value="GLYCOSYLTRANSFERASE WBBK-RELATED"/>
    <property type="match status" value="1"/>
</dbReference>
<feature type="domain" description="Glycosyl transferase family 1" evidence="2">
    <location>
        <begin position="190"/>
        <end position="358"/>
    </location>
</feature>
<dbReference type="RefSeq" id="WP_266052027.1">
    <property type="nucleotide sequence ID" value="NZ_JAPFQO010000005.1"/>
</dbReference>
<sequence>MRILFVQDSLGTGGAERSNAYLWYYLREQKVDFSIVVLEHRKEGIEAEILREGFHVTFLKSGNFIQNSLEIVSIIKAYKPTIVHSVLLKSNLRVRLAKAFTPFYHVESLVNCTYDPVRLKDPKTSKPAFYAYKIIDYLSAIKGVNHSVAITEEVEKHYRSHLKFPDKRLSVIYRGRNPNVHVVARTKHRKALRHELGLSSEKMILIHVGRQEYQKGHMHLLNAIHKISSKDVSVLNQIAVVFCGRKGNASPEIEEFLKAYPEVQAKTFWLGHRLDVPALLVGADAFVFPSLYEGLGGSLIEAQAAALPVICSDLPVFHEVVIKNENALMFPVGDDDKLAEQIITLTKGAELRKKMGNESLENFNRKFKLDKINEDTLSFYREVSA</sequence>
<accession>A0ABT3REW4</accession>
<evidence type="ECO:0000259" key="3">
    <source>
        <dbReference type="Pfam" id="PF13439"/>
    </source>
</evidence>